<keyword evidence="3 5" id="KW-1133">Transmembrane helix</keyword>
<dbReference type="Pfam" id="PF09685">
    <property type="entry name" value="MamF_MmsF"/>
    <property type="match status" value="1"/>
</dbReference>
<comment type="subcellular location">
    <subcellularLocation>
        <location evidence="1">Membrane</location>
        <topology evidence="1">Multi-pass membrane protein</topology>
    </subcellularLocation>
</comment>
<evidence type="ECO:0000256" key="4">
    <source>
        <dbReference type="ARBA" id="ARBA00023136"/>
    </source>
</evidence>
<evidence type="ECO:0000256" key="3">
    <source>
        <dbReference type="ARBA" id="ARBA00022989"/>
    </source>
</evidence>
<evidence type="ECO:0000256" key="1">
    <source>
        <dbReference type="ARBA" id="ARBA00004141"/>
    </source>
</evidence>
<evidence type="ECO:0000256" key="2">
    <source>
        <dbReference type="ARBA" id="ARBA00022692"/>
    </source>
</evidence>
<dbReference type="InterPro" id="IPR019109">
    <property type="entry name" value="MamF_MmsF"/>
</dbReference>
<comment type="caution">
    <text evidence="6">The sequence shown here is derived from an EMBL/GenBank/DDBJ whole genome shotgun (WGS) entry which is preliminary data.</text>
</comment>
<keyword evidence="7" id="KW-1185">Reference proteome</keyword>
<name>A0ABU3CWX7_9FLAO</name>
<feature type="transmembrane region" description="Helical" evidence="5">
    <location>
        <begin position="62"/>
        <end position="84"/>
    </location>
</feature>
<proteinExistence type="predicted"/>
<dbReference type="Proteomes" id="UP001248819">
    <property type="component" value="Unassembled WGS sequence"/>
</dbReference>
<feature type="transmembrane region" description="Helical" evidence="5">
    <location>
        <begin position="104"/>
        <end position="130"/>
    </location>
</feature>
<dbReference type="RefSeq" id="WP_311484576.1">
    <property type="nucleotide sequence ID" value="NZ_JAVRHP010000042.1"/>
</dbReference>
<keyword evidence="2 5" id="KW-0812">Transmembrane</keyword>
<reference evidence="6 7" key="1">
    <citation type="submission" date="2023-09" db="EMBL/GenBank/DDBJ databases">
        <authorList>
            <person name="Rey-Velasco X."/>
        </authorList>
    </citation>
    <scope>NUCLEOTIDE SEQUENCE [LARGE SCALE GENOMIC DNA]</scope>
    <source>
        <strain evidence="6 7">F297</strain>
    </source>
</reference>
<dbReference type="EMBL" id="JAVRHP010000042">
    <property type="protein sequence ID" value="MDT0650395.1"/>
    <property type="molecule type" value="Genomic_DNA"/>
</dbReference>
<evidence type="ECO:0000256" key="5">
    <source>
        <dbReference type="SAM" id="Phobius"/>
    </source>
</evidence>
<gene>
    <name evidence="6" type="ORF">RM529_09575</name>
</gene>
<accession>A0ABU3CWX7</accession>
<evidence type="ECO:0000313" key="6">
    <source>
        <dbReference type="EMBL" id="MDT0650395.1"/>
    </source>
</evidence>
<sequence length="174" mass="19646">MNSSIITRDKNLATLIHLSVFTKFIFPLGNFFFPLLLWIFRKEEDGFVDHHGKNALNFQISIFLYSVLLVLLGLAGIVCSAIYLDHQISLHTFPEFAIDDLQGAMSAIIFVAVFGSLLLALFILEIFAVISASIKANEGELYNYPLCINFIRTNKTNHQSKNGQFNNNKENQTL</sequence>
<organism evidence="6 7">
    <name type="scientific">Autumnicola edwardsiae</name>
    <dbReference type="NCBI Taxonomy" id="3075594"/>
    <lineage>
        <taxon>Bacteria</taxon>
        <taxon>Pseudomonadati</taxon>
        <taxon>Bacteroidota</taxon>
        <taxon>Flavobacteriia</taxon>
        <taxon>Flavobacteriales</taxon>
        <taxon>Flavobacteriaceae</taxon>
        <taxon>Autumnicola</taxon>
    </lineage>
</organism>
<feature type="transmembrane region" description="Helical" evidence="5">
    <location>
        <begin position="20"/>
        <end position="41"/>
    </location>
</feature>
<keyword evidence="4 5" id="KW-0472">Membrane</keyword>
<evidence type="ECO:0000313" key="7">
    <source>
        <dbReference type="Proteomes" id="UP001248819"/>
    </source>
</evidence>
<protein>
    <submittedName>
        <fullName evidence="6">DUF4870 domain-containing protein</fullName>
    </submittedName>
</protein>